<evidence type="ECO:0000313" key="11">
    <source>
        <dbReference type="EMBL" id="XFO67416.1"/>
    </source>
</evidence>
<dbReference type="InterPro" id="IPR011002">
    <property type="entry name" value="FliG_a-hlx"/>
</dbReference>
<name>A0ABZ3IP14_9FIRM</name>
<dbReference type="SUPFAM" id="SSF48029">
    <property type="entry name" value="FliG"/>
    <property type="match status" value="1"/>
</dbReference>
<evidence type="ECO:0000313" key="12">
    <source>
        <dbReference type="Proteomes" id="UP000216752"/>
    </source>
</evidence>
<proteinExistence type="inferred from homology"/>
<organism evidence="11 12">
    <name type="scientific">Sporomusa silvacetica DSM 10669</name>
    <dbReference type="NCBI Taxonomy" id="1123289"/>
    <lineage>
        <taxon>Bacteria</taxon>
        <taxon>Bacillati</taxon>
        <taxon>Bacillota</taxon>
        <taxon>Negativicutes</taxon>
        <taxon>Selenomonadales</taxon>
        <taxon>Sporomusaceae</taxon>
        <taxon>Sporomusa</taxon>
    </lineage>
</organism>
<keyword evidence="5" id="KW-1003">Cell membrane</keyword>
<dbReference type="InterPro" id="IPR028263">
    <property type="entry name" value="FliG_N"/>
</dbReference>
<dbReference type="Gene3D" id="1.10.220.30">
    <property type="match status" value="1"/>
</dbReference>
<dbReference type="RefSeq" id="WP_094605845.1">
    <property type="nucleotide sequence ID" value="NZ_CP155573.1"/>
</dbReference>
<keyword evidence="9" id="KW-0975">Bacterial flagellum</keyword>
<evidence type="ECO:0000256" key="3">
    <source>
        <dbReference type="ARBA" id="ARBA00010299"/>
    </source>
</evidence>
<dbReference type="Pfam" id="PF14842">
    <property type="entry name" value="FliG_N"/>
    <property type="match status" value="1"/>
</dbReference>
<evidence type="ECO:0000256" key="6">
    <source>
        <dbReference type="ARBA" id="ARBA00022500"/>
    </source>
</evidence>
<comment type="similarity">
    <text evidence="3">Belongs to the FliG family.</text>
</comment>
<keyword evidence="8" id="KW-0472">Membrane</keyword>
<protein>
    <recommendedName>
        <fullName evidence="4">Flagellar motor switch protein FliG</fullName>
    </recommendedName>
</protein>
<reference evidence="11" key="1">
    <citation type="submission" date="2024-05" db="EMBL/GenBank/DDBJ databases">
        <title>Isolation and characterization of Sporomusa carbonis sp. nov., a carboxydotrophic hydrogenogen in the genus of Sporomusa isolated from a charcoal burning pile.</title>
        <authorList>
            <person name="Boeer T."/>
            <person name="Rosenbaum F."/>
            <person name="Eysell L."/>
            <person name="Mueller V."/>
            <person name="Daniel R."/>
            <person name="Poehlein A."/>
        </authorList>
    </citation>
    <scope>NUCLEOTIDE SEQUENCE [LARGE SCALE GENOMIC DNA]</scope>
    <source>
        <strain evidence="11">DSM 10669</strain>
    </source>
</reference>
<keyword evidence="6" id="KW-0145">Chemotaxis</keyword>
<evidence type="ECO:0000259" key="10">
    <source>
        <dbReference type="Pfam" id="PF14842"/>
    </source>
</evidence>
<comment type="subcellular location">
    <subcellularLocation>
        <location evidence="1">Bacterial flagellum basal body</location>
    </subcellularLocation>
    <subcellularLocation>
        <location evidence="2">Cell membrane</location>
        <topology evidence="2">Peripheral membrane protein</topology>
        <orientation evidence="2">Cytoplasmic side</orientation>
    </subcellularLocation>
</comment>
<accession>A0ABZ3IP14</accession>
<feature type="domain" description="Flagellar motor switch protein FliG N-terminal" evidence="10">
    <location>
        <begin position="2"/>
        <end position="59"/>
    </location>
</feature>
<gene>
    <name evidence="11" type="ORF">SPSIL_036150</name>
</gene>
<dbReference type="PRINTS" id="PR00954">
    <property type="entry name" value="FLGMOTORFLIG"/>
</dbReference>
<dbReference type="EMBL" id="CP155573">
    <property type="protein sequence ID" value="XFO67416.1"/>
    <property type="molecule type" value="Genomic_DNA"/>
</dbReference>
<evidence type="ECO:0000256" key="7">
    <source>
        <dbReference type="ARBA" id="ARBA00022779"/>
    </source>
</evidence>
<sequence>MRPIKRAAIFLIIIGVEKAQRIIALMDNGEIKAIVPEIRSMTALSQEIQASVWAEFNELGYEDKMKPSEVLTRESVGQEGGPLL</sequence>
<evidence type="ECO:0000256" key="1">
    <source>
        <dbReference type="ARBA" id="ARBA00004117"/>
    </source>
</evidence>
<evidence type="ECO:0000256" key="9">
    <source>
        <dbReference type="ARBA" id="ARBA00023143"/>
    </source>
</evidence>
<keyword evidence="12" id="KW-1185">Reference proteome</keyword>
<dbReference type="Proteomes" id="UP000216752">
    <property type="component" value="Chromosome"/>
</dbReference>
<evidence type="ECO:0000256" key="8">
    <source>
        <dbReference type="ARBA" id="ARBA00023136"/>
    </source>
</evidence>
<evidence type="ECO:0000256" key="5">
    <source>
        <dbReference type="ARBA" id="ARBA00022475"/>
    </source>
</evidence>
<evidence type="ECO:0000256" key="2">
    <source>
        <dbReference type="ARBA" id="ARBA00004413"/>
    </source>
</evidence>
<dbReference type="InterPro" id="IPR000090">
    <property type="entry name" value="Flg_Motor_Flig"/>
</dbReference>
<evidence type="ECO:0000256" key="4">
    <source>
        <dbReference type="ARBA" id="ARBA00021870"/>
    </source>
</evidence>
<keyword evidence="7" id="KW-0283">Flagellar rotation</keyword>